<feature type="signal peptide" evidence="1">
    <location>
        <begin position="1"/>
        <end position="27"/>
    </location>
</feature>
<dbReference type="SUPFAM" id="SSF50965">
    <property type="entry name" value="Galactose oxidase, central domain"/>
    <property type="match status" value="1"/>
</dbReference>
<name>A0ABW2XL08_9ACTN</name>
<proteinExistence type="predicted"/>
<dbReference type="InterPro" id="IPR011043">
    <property type="entry name" value="Gal_Oxase/kelch_b-propeller"/>
</dbReference>
<organism evidence="2 3">
    <name type="scientific">Actinomadura fibrosa</name>
    <dbReference type="NCBI Taxonomy" id="111802"/>
    <lineage>
        <taxon>Bacteria</taxon>
        <taxon>Bacillati</taxon>
        <taxon>Actinomycetota</taxon>
        <taxon>Actinomycetes</taxon>
        <taxon>Streptosporangiales</taxon>
        <taxon>Thermomonosporaceae</taxon>
        <taxon>Actinomadura</taxon>
    </lineage>
</organism>
<evidence type="ECO:0000256" key="1">
    <source>
        <dbReference type="SAM" id="SignalP"/>
    </source>
</evidence>
<feature type="chain" id="PRO_5045850731" evidence="1">
    <location>
        <begin position="28"/>
        <end position="377"/>
    </location>
</feature>
<comment type="caution">
    <text evidence="2">The sequence shown here is derived from an EMBL/GenBank/DDBJ whole genome shotgun (WGS) entry which is preliminary data.</text>
</comment>
<reference evidence="3" key="1">
    <citation type="journal article" date="2019" name="Int. J. Syst. Evol. Microbiol.">
        <title>The Global Catalogue of Microorganisms (GCM) 10K type strain sequencing project: providing services to taxonomists for standard genome sequencing and annotation.</title>
        <authorList>
            <consortium name="The Broad Institute Genomics Platform"/>
            <consortium name="The Broad Institute Genome Sequencing Center for Infectious Disease"/>
            <person name="Wu L."/>
            <person name="Ma J."/>
        </authorList>
    </citation>
    <scope>NUCLEOTIDE SEQUENCE [LARGE SCALE GENOMIC DNA]</scope>
    <source>
        <strain evidence="3">JCM 9371</strain>
    </source>
</reference>
<dbReference type="RefSeq" id="WP_131762327.1">
    <property type="nucleotide sequence ID" value="NZ_CAACUY010000223.1"/>
</dbReference>
<dbReference type="EMBL" id="JBHTGP010000012">
    <property type="protein sequence ID" value="MFD0687227.1"/>
    <property type="molecule type" value="Genomic_DNA"/>
</dbReference>
<sequence length="377" mass="39411">MRFTRRLAIPVAVAAGAVLFSAPAALGAAPDWRKVPHSAEEGTLNDVAVLGGGDAWAVGLRQPPYETATPVAEHWDGSSWKAVPVPATPTGTGSLDGVSAVASNDVWAVGDSTGQGPVIRHWNGTAWTAVPPAAPPEGVHPGADRLNDVAAVSATDAWAVGLFSDWNAPGPATLIERWDGTRWSRVPAPSPGRLSNTLQSVAAVSASDVWAVGYYYGEKDTNVALVLHWDGRAWTRSPVTLPSGNTQLQSVTAVSAKDVWAVGDHEGRPFVLHWDGVRWRVLPEPAQTDSSLSAAATDGRGGVWAAGYRMTDGGTTSRPLFLHWTGGRWVTGTSEEAEGTVEGLTRVGGSIWAVGTTSPCSCYVAPPLVEVNGPLPK</sequence>
<keyword evidence="1" id="KW-0732">Signal</keyword>
<protein>
    <submittedName>
        <fullName evidence="2">Uncharacterized protein</fullName>
    </submittedName>
</protein>
<evidence type="ECO:0000313" key="2">
    <source>
        <dbReference type="EMBL" id="MFD0687227.1"/>
    </source>
</evidence>
<evidence type="ECO:0000313" key="3">
    <source>
        <dbReference type="Proteomes" id="UP001597063"/>
    </source>
</evidence>
<accession>A0ABW2XL08</accession>
<dbReference type="SUPFAM" id="SSF89372">
    <property type="entry name" value="Fucose-specific lectin"/>
    <property type="match status" value="1"/>
</dbReference>
<dbReference type="Proteomes" id="UP001597063">
    <property type="component" value="Unassembled WGS sequence"/>
</dbReference>
<keyword evidence="3" id="KW-1185">Reference proteome</keyword>
<gene>
    <name evidence="2" type="ORF">ACFQZM_22195</name>
</gene>